<dbReference type="EMBL" id="CP009245">
    <property type="protein sequence ID" value="APT84288.1"/>
    <property type="molecule type" value="Genomic_DNA"/>
</dbReference>
<dbReference type="AlphaFoldDB" id="A0A1L7CEP0"/>
<evidence type="ECO:0000313" key="3">
    <source>
        <dbReference type="Proteomes" id="UP000185478"/>
    </source>
</evidence>
<dbReference type="OrthoDB" id="3415124at2"/>
<dbReference type="RefSeq" id="WP_075725238.1">
    <property type="nucleotide sequence ID" value="NZ_CP009245.1"/>
</dbReference>
<gene>
    <name evidence="2" type="ORF">CAQU_03505</name>
</gene>
<organism evidence="2 3">
    <name type="scientific">Corynebacterium aquilae DSM 44791</name>
    <dbReference type="NCBI Taxonomy" id="1431546"/>
    <lineage>
        <taxon>Bacteria</taxon>
        <taxon>Bacillati</taxon>
        <taxon>Actinomycetota</taxon>
        <taxon>Actinomycetes</taxon>
        <taxon>Mycobacteriales</taxon>
        <taxon>Corynebacteriaceae</taxon>
        <taxon>Corynebacterium</taxon>
    </lineage>
</organism>
<name>A0A1L7CEP0_9CORY</name>
<dbReference type="Proteomes" id="UP000185478">
    <property type="component" value="Chromosome"/>
</dbReference>
<accession>A0A1L7CEP0</accession>
<reference evidence="2 3" key="1">
    <citation type="submission" date="2014-08" db="EMBL/GenBank/DDBJ databases">
        <title>Complete genome sequence of Corynebacterium aquilae S-613T(T) (=DSM 44791(T)), isolated from the choana of a healthy golden eagle.</title>
        <authorList>
            <person name="Ruckert C."/>
            <person name="Albersmeier A."/>
            <person name="Winkler A."/>
            <person name="Kalinowski J."/>
        </authorList>
    </citation>
    <scope>NUCLEOTIDE SEQUENCE [LARGE SCALE GENOMIC DNA]</scope>
    <source>
        <strain evidence="2 3">S-613</strain>
    </source>
</reference>
<sequence length="759" mass="78344">MTSASLETALADHLRGLSDKELTRILSNRPDVLSPIPAGFPVLASRMVAKSSSVRAVRELSAPALVVFLALEELDASMTPVAPAEISTLIKQRFRSHKQWVLKAAQRDQALKELATAGLAFVTPEGWRAVSATNLVSDALRLLPPPGALASAAEVKAVVDELPEACRRICERLAQASGVGSSKDAAPDADPSRPIPQLISRGVLVAREGMFVELVPAAVRFFQVPRVADIAPVAPEFVELAGVDVDARGAAAAAEAVRLASAVVRLVIKEPIALLKAGDVGVRVAAKVAESLGTDVQTLARLLGWLLAAGVLAKGEPDPLPADDTGGDYVAAAGSAGEDFLALSLPDAWALLIQGWLSSSVVAGKVGVDGVKVLSSDSVLAGYSQSVRTFVEVVAGVPQGCAVGDAVAGVGGVRGLLAFARPVQFHSGHAVVVDSLVGDAEFLGLVVGDAVVGAVRVLAELGCSQEAVEAVAEAAVSLFPEPSSVLLAQGDMTLLAPGPLVPQVVVELSRFAVLESSGLASTWRVDEASLRRGFASGLGESEIVSLLESCVVGEIPQAMRYLIGDVARNQGVLRGGTAVSFLRCDDPALLAEVVSSAGGRAVGLRLLAPTVAVADVPLIQVLSNVQAEGFQPVAEDRDGNVVDVRVDSFRVPQARVKAPAASRPNPLTVGAAVEAIRHADAHPGGVAQSASVSQVVDALGHAVRARKLVTLGFVGKEGVAQFVTVQPVRLSAGTLDALNPQTRQMTRFGVHRITSVVVE</sequence>
<dbReference type="InterPro" id="IPR032830">
    <property type="entry name" value="XPB/Ssl2_N"/>
</dbReference>
<proteinExistence type="predicted"/>
<feature type="domain" description="Helicase XPB/Ssl2 N-terminal" evidence="1">
    <location>
        <begin position="486"/>
        <end position="607"/>
    </location>
</feature>
<dbReference type="STRING" id="1431546.CAQU_03505"/>
<evidence type="ECO:0000313" key="2">
    <source>
        <dbReference type="EMBL" id="APT84288.1"/>
    </source>
</evidence>
<dbReference type="KEGG" id="caqu:CAQU_03505"/>
<protein>
    <recommendedName>
        <fullName evidence="1">Helicase XPB/Ssl2 N-terminal domain-containing protein</fullName>
    </recommendedName>
</protein>
<keyword evidence="3" id="KW-1185">Reference proteome</keyword>
<dbReference type="Pfam" id="PF13625">
    <property type="entry name" value="Helicase_C_3"/>
    <property type="match status" value="1"/>
</dbReference>
<evidence type="ECO:0000259" key="1">
    <source>
        <dbReference type="Pfam" id="PF13625"/>
    </source>
</evidence>